<dbReference type="InterPro" id="IPR007527">
    <property type="entry name" value="Znf_SWIM"/>
</dbReference>
<feature type="region of interest" description="Disordered" evidence="2">
    <location>
        <begin position="1"/>
        <end position="24"/>
    </location>
</feature>
<feature type="compositionally biased region" description="Basic and acidic residues" evidence="2">
    <location>
        <begin position="130"/>
        <end position="145"/>
    </location>
</feature>
<reference evidence="4 5" key="1">
    <citation type="submission" date="2023-10" db="EMBL/GenBank/DDBJ databases">
        <authorList>
            <person name="Maclean D."/>
            <person name="Macfadyen A."/>
        </authorList>
    </citation>
    <scope>NUCLEOTIDE SEQUENCE [LARGE SCALE GENOMIC DNA]</scope>
</reference>
<feature type="region of interest" description="Disordered" evidence="2">
    <location>
        <begin position="58"/>
        <end position="95"/>
    </location>
</feature>
<keyword evidence="1" id="KW-0479">Metal-binding</keyword>
<protein>
    <recommendedName>
        <fullName evidence="3">SWIM-type domain-containing protein</fullName>
    </recommendedName>
</protein>
<feature type="compositionally biased region" description="Acidic residues" evidence="2">
    <location>
        <begin position="146"/>
        <end position="160"/>
    </location>
</feature>
<keyword evidence="1" id="KW-0863">Zinc-finger</keyword>
<dbReference type="AlphaFoldDB" id="A0AAV1HVL5"/>
<gene>
    <name evidence="4" type="ORF">CVIRNUC_001102</name>
</gene>
<evidence type="ECO:0000256" key="2">
    <source>
        <dbReference type="SAM" id="MobiDB-lite"/>
    </source>
</evidence>
<feature type="compositionally biased region" description="Basic residues" evidence="2">
    <location>
        <begin position="273"/>
        <end position="283"/>
    </location>
</feature>
<name>A0AAV1HVL5_9CHLO</name>
<evidence type="ECO:0000313" key="5">
    <source>
        <dbReference type="Proteomes" id="UP001314263"/>
    </source>
</evidence>
<proteinExistence type="predicted"/>
<dbReference type="EMBL" id="CAUYUE010000002">
    <property type="protein sequence ID" value="CAK0738853.1"/>
    <property type="molecule type" value="Genomic_DNA"/>
</dbReference>
<feature type="region of interest" description="Disordered" evidence="2">
    <location>
        <begin position="266"/>
        <end position="294"/>
    </location>
</feature>
<dbReference type="PROSITE" id="PS50966">
    <property type="entry name" value="ZF_SWIM"/>
    <property type="match status" value="1"/>
</dbReference>
<evidence type="ECO:0000313" key="4">
    <source>
        <dbReference type="EMBL" id="CAK0738853.1"/>
    </source>
</evidence>
<keyword evidence="5" id="KW-1185">Reference proteome</keyword>
<dbReference type="Proteomes" id="UP001314263">
    <property type="component" value="Unassembled WGS sequence"/>
</dbReference>
<feature type="region of interest" description="Disordered" evidence="2">
    <location>
        <begin position="130"/>
        <end position="160"/>
    </location>
</feature>
<keyword evidence="1" id="KW-0862">Zinc</keyword>
<dbReference type="GO" id="GO:0008270">
    <property type="term" value="F:zinc ion binding"/>
    <property type="evidence" value="ECO:0007669"/>
    <property type="project" value="UniProtKB-KW"/>
</dbReference>
<feature type="domain" description="SWIM-type" evidence="3">
    <location>
        <begin position="209"/>
        <end position="243"/>
    </location>
</feature>
<accession>A0AAV1HVL5</accession>
<evidence type="ECO:0000259" key="3">
    <source>
        <dbReference type="PROSITE" id="PS50966"/>
    </source>
</evidence>
<feature type="compositionally biased region" description="Polar residues" evidence="2">
    <location>
        <begin position="9"/>
        <end position="24"/>
    </location>
</feature>
<comment type="caution">
    <text evidence="4">The sequence shown here is derived from an EMBL/GenBank/DDBJ whole genome shotgun (WGS) entry which is preliminary data.</text>
</comment>
<organism evidence="4 5">
    <name type="scientific">Coccomyxa viridis</name>
    <dbReference type="NCBI Taxonomy" id="1274662"/>
    <lineage>
        <taxon>Eukaryota</taxon>
        <taxon>Viridiplantae</taxon>
        <taxon>Chlorophyta</taxon>
        <taxon>core chlorophytes</taxon>
        <taxon>Trebouxiophyceae</taxon>
        <taxon>Trebouxiophyceae incertae sedis</taxon>
        <taxon>Coccomyxaceae</taxon>
        <taxon>Coccomyxa</taxon>
    </lineage>
</organism>
<evidence type="ECO:0000256" key="1">
    <source>
        <dbReference type="PROSITE-ProRule" id="PRU00325"/>
    </source>
</evidence>
<sequence length="302" mass="33664">MGTKRKASSEQSSGTDAALQEANTVQQELNPYELQRERLIEQNRQRLIALGIPEAVTGLNRAVARQKPPPQKRVKRASKERSQPSRASSRLRGEAAAQDEVSELALFTINGDCPRCGKVLSQGFKQHLDSCKGSRRKAPADRAQEGEADEDEEDDAEDPQELATFEASKEAERIQNMDKKLSSLHLDGLVDFSKEAAKFVVLGSTNKHYTITLSDERHTCQCVDFRIRKHHCKHIRLVLTQLDIGNCPGDWRQAVEKKLDEAQSDIMNQPLSKRAKGAQRKHPAGPLKEQHTDDGALAAVFL</sequence>